<reference evidence="2" key="1">
    <citation type="submission" date="2020-01" db="EMBL/GenBank/DDBJ databases">
        <title>Genome sequence of Kobresia littledalei, the first chromosome-level genome in the family Cyperaceae.</title>
        <authorList>
            <person name="Qu G."/>
        </authorList>
    </citation>
    <scope>NUCLEOTIDE SEQUENCE</scope>
    <source>
        <strain evidence="2">C.B.Clarke</strain>
        <tissue evidence="2">Leaf</tissue>
    </source>
</reference>
<feature type="region of interest" description="Disordered" evidence="1">
    <location>
        <begin position="18"/>
        <end position="53"/>
    </location>
</feature>
<evidence type="ECO:0000313" key="2">
    <source>
        <dbReference type="EMBL" id="KAF3332115.1"/>
    </source>
</evidence>
<sequence>MSKKSLAILMRARMRGGSAAVPSPLSLPHEQPHAPLSSPHDPTGNSDCAESSGSLGFVAIPMSNIGHV</sequence>
<keyword evidence="3" id="KW-1185">Reference proteome</keyword>
<evidence type="ECO:0000313" key="3">
    <source>
        <dbReference type="Proteomes" id="UP000623129"/>
    </source>
</evidence>
<feature type="compositionally biased region" description="Polar residues" evidence="1">
    <location>
        <begin position="43"/>
        <end position="53"/>
    </location>
</feature>
<comment type="caution">
    <text evidence="2">The sequence shown here is derived from an EMBL/GenBank/DDBJ whole genome shotgun (WGS) entry which is preliminary data.</text>
</comment>
<evidence type="ECO:0000256" key="1">
    <source>
        <dbReference type="SAM" id="MobiDB-lite"/>
    </source>
</evidence>
<accession>A0A833VM15</accession>
<organism evidence="2 3">
    <name type="scientific">Carex littledalei</name>
    <dbReference type="NCBI Taxonomy" id="544730"/>
    <lineage>
        <taxon>Eukaryota</taxon>
        <taxon>Viridiplantae</taxon>
        <taxon>Streptophyta</taxon>
        <taxon>Embryophyta</taxon>
        <taxon>Tracheophyta</taxon>
        <taxon>Spermatophyta</taxon>
        <taxon>Magnoliopsida</taxon>
        <taxon>Liliopsida</taxon>
        <taxon>Poales</taxon>
        <taxon>Cyperaceae</taxon>
        <taxon>Cyperoideae</taxon>
        <taxon>Cariceae</taxon>
        <taxon>Carex</taxon>
        <taxon>Carex subgen. Euthyceras</taxon>
    </lineage>
</organism>
<dbReference type="AlphaFoldDB" id="A0A833VM15"/>
<gene>
    <name evidence="2" type="ORF">FCM35_KLT03521</name>
</gene>
<dbReference type="Proteomes" id="UP000623129">
    <property type="component" value="Unassembled WGS sequence"/>
</dbReference>
<name>A0A833VM15_9POAL</name>
<proteinExistence type="predicted"/>
<dbReference type="EMBL" id="SWLB01000012">
    <property type="protein sequence ID" value="KAF3332115.1"/>
    <property type="molecule type" value="Genomic_DNA"/>
</dbReference>
<protein>
    <submittedName>
        <fullName evidence="2">Uncharacterized protein</fullName>
    </submittedName>
</protein>